<evidence type="ECO:0000313" key="2">
    <source>
        <dbReference type="Proteomes" id="UP000814140"/>
    </source>
</evidence>
<dbReference type="Proteomes" id="UP000814140">
    <property type="component" value="Unassembled WGS sequence"/>
</dbReference>
<reference evidence="1" key="2">
    <citation type="journal article" date="2022" name="New Phytol.">
        <title>Evolutionary transition to the ectomycorrhizal habit in the genomes of a hyperdiverse lineage of mushroom-forming fungi.</title>
        <authorList>
            <person name="Looney B."/>
            <person name="Miyauchi S."/>
            <person name="Morin E."/>
            <person name="Drula E."/>
            <person name="Courty P.E."/>
            <person name="Kohler A."/>
            <person name="Kuo A."/>
            <person name="LaButti K."/>
            <person name="Pangilinan J."/>
            <person name="Lipzen A."/>
            <person name="Riley R."/>
            <person name="Andreopoulos W."/>
            <person name="He G."/>
            <person name="Johnson J."/>
            <person name="Nolan M."/>
            <person name="Tritt A."/>
            <person name="Barry K.W."/>
            <person name="Grigoriev I.V."/>
            <person name="Nagy L.G."/>
            <person name="Hibbett D."/>
            <person name="Henrissat B."/>
            <person name="Matheny P.B."/>
            <person name="Labbe J."/>
            <person name="Martin F.M."/>
        </authorList>
    </citation>
    <scope>NUCLEOTIDE SEQUENCE</scope>
    <source>
        <strain evidence="1">HHB10654</strain>
    </source>
</reference>
<sequence>MSDPYHLQFSIRPEPSDARFITISAPDCTNEYLVPVSVLNIHFLVRLASPWSSVPSKDEIVGGMLPYLPAQNLHPSFRFSQAYGSFLFRQSIAFLCSEGASRGFHENSAFRPTSCTGEDLPRHVYSASRLQQHVFKTTHGEWDSIRSTKARCRNVARYKPISKERTHDVFPER</sequence>
<name>A0ACB8TDU9_9AGAM</name>
<reference evidence="1" key="1">
    <citation type="submission" date="2021-03" db="EMBL/GenBank/DDBJ databases">
        <authorList>
            <consortium name="DOE Joint Genome Institute"/>
            <person name="Ahrendt S."/>
            <person name="Looney B.P."/>
            <person name="Miyauchi S."/>
            <person name="Morin E."/>
            <person name="Drula E."/>
            <person name="Courty P.E."/>
            <person name="Chicoki N."/>
            <person name="Fauchery L."/>
            <person name="Kohler A."/>
            <person name="Kuo A."/>
            <person name="Labutti K."/>
            <person name="Pangilinan J."/>
            <person name="Lipzen A."/>
            <person name="Riley R."/>
            <person name="Andreopoulos W."/>
            <person name="He G."/>
            <person name="Johnson J."/>
            <person name="Barry K.W."/>
            <person name="Grigoriev I.V."/>
            <person name="Nagy L."/>
            <person name="Hibbett D."/>
            <person name="Henrissat B."/>
            <person name="Matheny P.B."/>
            <person name="Labbe J."/>
            <person name="Martin F."/>
        </authorList>
    </citation>
    <scope>NUCLEOTIDE SEQUENCE</scope>
    <source>
        <strain evidence="1">HHB10654</strain>
    </source>
</reference>
<evidence type="ECO:0000313" key="1">
    <source>
        <dbReference type="EMBL" id="KAI0066616.1"/>
    </source>
</evidence>
<organism evidence="1 2">
    <name type="scientific">Artomyces pyxidatus</name>
    <dbReference type="NCBI Taxonomy" id="48021"/>
    <lineage>
        <taxon>Eukaryota</taxon>
        <taxon>Fungi</taxon>
        <taxon>Dikarya</taxon>
        <taxon>Basidiomycota</taxon>
        <taxon>Agaricomycotina</taxon>
        <taxon>Agaricomycetes</taxon>
        <taxon>Russulales</taxon>
        <taxon>Auriscalpiaceae</taxon>
        <taxon>Artomyces</taxon>
    </lineage>
</organism>
<dbReference type="EMBL" id="MU277192">
    <property type="protein sequence ID" value="KAI0066616.1"/>
    <property type="molecule type" value="Genomic_DNA"/>
</dbReference>
<keyword evidence="2" id="KW-1185">Reference proteome</keyword>
<proteinExistence type="predicted"/>
<protein>
    <submittedName>
        <fullName evidence="1">Uncharacterized protein</fullName>
    </submittedName>
</protein>
<comment type="caution">
    <text evidence="1">The sequence shown here is derived from an EMBL/GenBank/DDBJ whole genome shotgun (WGS) entry which is preliminary data.</text>
</comment>
<gene>
    <name evidence="1" type="ORF">BV25DRAFT_1409373</name>
</gene>
<accession>A0ACB8TDU9</accession>